<evidence type="ECO:0000256" key="1">
    <source>
        <dbReference type="ARBA" id="ARBA00000448"/>
    </source>
</evidence>
<evidence type="ECO:0000256" key="6">
    <source>
        <dbReference type="ARBA" id="ARBA00023295"/>
    </source>
</evidence>
<accession>A0A1W2GB73</accession>
<dbReference type="PRINTS" id="PR00133">
    <property type="entry name" value="GLHYDRLASE3"/>
</dbReference>
<dbReference type="PANTHER" id="PTHR30620:SF16">
    <property type="entry name" value="LYSOSOMAL BETA GLUCOSIDASE"/>
    <property type="match status" value="1"/>
</dbReference>
<dbReference type="InterPro" id="IPR051915">
    <property type="entry name" value="Cellulose_Degrad_GH3"/>
</dbReference>
<dbReference type="Pfam" id="PF01915">
    <property type="entry name" value="Glyco_hydro_3_C"/>
    <property type="match status" value="1"/>
</dbReference>
<keyword evidence="6 7" id="KW-0326">Glycosidase</keyword>
<dbReference type="InterPro" id="IPR036881">
    <property type="entry name" value="Glyco_hydro_3_C_sf"/>
</dbReference>
<dbReference type="Proteomes" id="UP000192472">
    <property type="component" value="Unassembled WGS sequence"/>
</dbReference>
<evidence type="ECO:0000313" key="9">
    <source>
        <dbReference type="EMBL" id="SMD33851.1"/>
    </source>
</evidence>
<evidence type="ECO:0000259" key="8">
    <source>
        <dbReference type="SMART" id="SM01217"/>
    </source>
</evidence>
<dbReference type="InterPro" id="IPR017853">
    <property type="entry name" value="GH"/>
</dbReference>
<dbReference type="AlphaFoldDB" id="A0A1W2GB73"/>
<protein>
    <recommendedName>
        <fullName evidence="3">beta-glucosidase</fullName>
        <ecNumber evidence="3">3.2.1.21</ecNumber>
    </recommendedName>
</protein>
<evidence type="ECO:0000256" key="4">
    <source>
        <dbReference type="ARBA" id="ARBA00022729"/>
    </source>
</evidence>
<keyword evidence="4" id="KW-0732">Signal</keyword>
<keyword evidence="10" id="KW-1185">Reference proteome</keyword>
<evidence type="ECO:0000256" key="5">
    <source>
        <dbReference type="ARBA" id="ARBA00022801"/>
    </source>
</evidence>
<organism evidence="9 10">
    <name type="scientific">Reichenbachiella faecimaris</name>
    <dbReference type="NCBI Taxonomy" id="692418"/>
    <lineage>
        <taxon>Bacteria</taxon>
        <taxon>Pseudomonadati</taxon>
        <taxon>Bacteroidota</taxon>
        <taxon>Cytophagia</taxon>
        <taxon>Cytophagales</taxon>
        <taxon>Reichenbachiellaceae</taxon>
        <taxon>Reichenbachiella</taxon>
    </lineage>
</organism>
<dbReference type="Pfam" id="PF00933">
    <property type="entry name" value="Glyco_hydro_3"/>
    <property type="match status" value="1"/>
</dbReference>
<dbReference type="InterPro" id="IPR036962">
    <property type="entry name" value="Glyco_hydro_3_N_sf"/>
</dbReference>
<dbReference type="Pfam" id="PF14310">
    <property type="entry name" value="Fn3-like"/>
    <property type="match status" value="1"/>
</dbReference>
<sequence>MKKNVNKILISLSLAYTVAACQQPSIPVDYLNADAPVEQRVESLMSQMTLEEKIGQMCQYVAPLHIEESKKRIKGEELIHNDQWGLYPGMSADSLRSLVKEGEIGSFLHVKDAKEANELQKLAQATRLKIPLLIGIDAIHGHAMIEGSTVFPTQLGLSSSWDNELLYEVAKATAKEVRATGMHWTFSPNVDVARDPRWGRCGETFGEDPFMVTQMGLAFTNGYQGDFGEDNVLACAKHFIAGSEPYNGTNASPMDASMRQLREIWLPPYKAQAEAEVFTFMAAHNELNGIPCHSNKMLLNDILREEWGYDGFVVSDWMDIERIEKLHHVAGSPKEAIQLSVDAGMDMHMHGPNFLKPLAELVRNGNIDENKINESCRKILTAKFMLGLFENPFVDEGSAAKELYSQQHQELGVEAARKSIILLKNDGLLPFSDQKKILITGPNANNHRLMGDWALPQPEDKITTIYEGFKQVFSDAQVDFVNSGESLRNPDAAALDAAIAQARGYDAIVVAVGSNSLRYEKYEKNCGENVGRSTINLMGNQLELIKRLYEINKNIVIVLVNGRPLSEPWIKENIPAIIEAWEPGSFGGLAIAEIVKGDVNPSGKLTMTFPQHVGQVPMVYNQKPSVFFHKYIDSPSKPLWHFGYGLSYTQFEFSDLQLSASEIAPEDQVSIAVTITNTGDQAGDEIAQLYIRDEVSSVTRPVKELKGYQRISLAPQESKQVVFELVADDLAFYDIDMNYVVEQGSFKIMVGASSADEDLLTTNLELTQSKSMNK</sequence>
<dbReference type="SMART" id="SM01217">
    <property type="entry name" value="Fn3_like"/>
    <property type="match status" value="1"/>
</dbReference>
<name>A0A1W2GB73_REIFA</name>
<dbReference type="PANTHER" id="PTHR30620">
    <property type="entry name" value="PERIPLASMIC BETA-GLUCOSIDASE-RELATED"/>
    <property type="match status" value="1"/>
</dbReference>
<dbReference type="InterPro" id="IPR001764">
    <property type="entry name" value="Glyco_hydro_3_N"/>
</dbReference>
<evidence type="ECO:0000256" key="2">
    <source>
        <dbReference type="ARBA" id="ARBA00005336"/>
    </source>
</evidence>
<dbReference type="Gene3D" id="3.40.50.1700">
    <property type="entry name" value="Glycoside hydrolase family 3 C-terminal domain"/>
    <property type="match status" value="1"/>
</dbReference>
<reference evidence="9 10" key="1">
    <citation type="submission" date="2017-04" db="EMBL/GenBank/DDBJ databases">
        <authorList>
            <person name="Afonso C.L."/>
            <person name="Miller P.J."/>
            <person name="Scott M.A."/>
            <person name="Spackman E."/>
            <person name="Goraichik I."/>
            <person name="Dimitrov K.M."/>
            <person name="Suarez D.L."/>
            <person name="Swayne D.E."/>
        </authorList>
    </citation>
    <scope>NUCLEOTIDE SEQUENCE [LARGE SCALE GENOMIC DNA]</scope>
    <source>
        <strain evidence="9 10">DSM 26133</strain>
    </source>
</reference>
<dbReference type="InterPro" id="IPR002772">
    <property type="entry name" value="Glyco_hydro_3_C"/>
</dbReference>
<dbReference type="Gene3D" id="2.60.40.10">
    <property type="entry name" value="Immunoglobulins"/>
    <property type="match status" value="1"/>
</dbReference>
<comment type="similarity">
    <text evidence="2 7">Belongs to the glycosyl hydrolase 3 family.</text>
</comment>
<dbReference type="InterPro" id="IPR013783">
    <property type="entry name" value="Ig-like_fold"/>
</dbReference>
<gene>
    <name evidence="9" type="ORF">SAMN04488029_1704</name>
</gene>
<dbReference type="GO" id="GO:0009251">
    <property type="term" value="P:glucan catabolic process"/>
    <property type="evidence" value="ECO:0007669"/>
    <property type="project" value="TreeGrafter"/>
</dbReference>
<dbReference type="EMBL" id="FWYF01000002">
    <property type="protein sequence ID" value="SMD33851.1"/>
    <property type="molecule type" value="Genomic_DNA"/>
</dbReference>
<feature type="domain" description="Fibronectin type III-like" evidence="8">
    <location>
        <begin position="685"/>
        <end position="754"/>
    </location>
</feature>
<evidence type="ECO:0000313" key="10">
    <source>
        <dbReference type="Proteomes" id="UP000192472"/>
    </source>
</evidence>
<dbReference type="SUPFAM" id="SSF51445">
    <property type="entry name" value="(Trans)glycosidases"/>
    <property type="match status" value="1"/>
</dbReference>
<dbReference type="STRING" id="692418.SAMN04488029_1704"/>
<dbReference type="PROSITE" id="PS51257">
    <property type="entry name" value="PROKAR_LIPOPROTEIN"/>
    <property type="match status" value="1"/>
</dbReference>
<dbReference type="PROSITE" id="PS00775">
    <property type="entry name" value="GLYCOSYL_HYDROL_F3"/>
    <property type="match status" value="1"/>
</dbReference>
<proteinExistence type="inferred from homology"/>
<evidence type="ECO:0000256" key="7">
    <source>
        <dbReference type="RuleBase" id="RU361161"/>
    </source>
</evidence>
<dbReference type="FunFam" id="2.60.40.10:FF:000495">
    <property type="entry name" value="Periplasmic beta-glucosidase"/>
    <property type="match status" value="1"/>
</dbReference>
<dbReference type="InterPro" id="IPR026891">
    <property type="entry name" value="Fn3-like"/>
</dbReference>
<dbReference type="GO" id="GO:0008422">
    <property type="term" value="F:beta-glucosidase activity"/>
    <property type="evidence" value="ECO:0007669"/>
    <property type="project" value="UniProtKB-EC"/>
</dbReference>
<comment type="catalytic activity">
    <reaction evidence="1">
        <text>Hydrolysis of terminal, non-reducing beta-D-glucosyl residues with release of beta-D-glucose.</text>
        <dbReference type="EC" id="3.2.1.21"/>
    </reaction>
</comment>
<dbReference type="Gene3D" id="3.20.20.300">
    <property type="entry name" value="Glycoside hydrolase, family 3, N-terminal domain"/>
    <property type="match status" value="1"/>
</dbReference>
<dbReference type="EC" id="3.2.1.21" evidence="3"/>
<keyword evidence="5 7" id="KW-0378">Hydrolase</keyword>
<dbReference type="SUPFAM" id="SSF52279">
    <property type="entry name" value="Beta-D-glucan exohydrolase, C-terminal domain"/>
    <property type="match status" value="1"/>
</dbReference>
<evidence type="ECO:0000256" key="3">
    <source>
        <dbReference type="ARBA" id="ARBA00012744"/>
    </source>
</evidence>
<dbReference type="OrthoDB" id="9805821at2"/>
<dbReference type="InterPro" id="IPR019800">
    <property type="entry name" value="Glyco_hydro_3_AS"/>
</dbReference>